<dbReference type="PANTHER" id="PTHR43214:SF24">
    <property type="entry name" value="TRANSCRIPTIONAL REGULATORY PROTEIN NARL-RELATED"/>
    <property type="match status" value="1"/>
</dbReference>
<evidence type="ECO:0000256" key="4">
    <source>
        <dbReference type="PROSITE-ProRule" id="PRU00169"/>
    </source>
</evidence>
<keyword evidence="1" id="KW-0805">Transcription regulation</keyword>
<dbReference type="Proteomes" id="UP000063699">
    <property type="component" value="Chromosome"/>
</dbReference>
<dbReference type="SUPFAM" id="SSF52172">
    <property type="entry name" value="CheY-like"/>
    <property type="match status" value="1"/>
</dbReference>
<dbReference type="InterPro" id="IPR011006">
    <property type="entry name" value="CheY-like_superfamily"/>
</dbReference>
<dbReference type="CDD" id="cd17535">
    <property type="entry name" value="REC_NarL-like"/>
    <property type="match status" value="1"/>
</dbReference>
<dbReference type="Gene3D" id="3.40.50.2300">
    <property type="match status" value="1"/>
</dbReference>
<evidence type="ECO:0000256" key="1">
    <source>
        <dbReference type="ARBA" id="ARBA00023015"/>
    </source>
</evidence>
<evidence type="ECO:0000313" key="6">
    <source>
        <dbReference type="EMBL" id="ALG13407.1"/>
    </source>
</evidence>
<dbReference type="KEGG" id="kphy:AOZ06_46960"/>
<proteinExistence type="predicted"/>
<dbReference type="Pfam" id="PF00072">
    <property type="entry name" value="Response_reg"/>
    <property type="match status" value="1"/>
</dbReference>
<feature type="modified residue" description="4-aspartylphosphate" evidence="4">
    <location>
        <position position="96"/>
    </location>
</feature>
<evidence type="ECO:0000313" key="7">
    <source>
        <dbReference type="Proteomes" id="UP000063699"/>
    </source>
</evidence>
<evidence type="ECO:0000256" key="3">
    <source>
        <dbReference type="ARBA" id="ARBA00023163"/>
    </source>
</evidence>
<name>A0A0N7F570_9PSEU</name>
<dbReference type="EMBL" id="CP012752">
    <property type="protein sequence ID" value="ALG13407.1"/>
    <property type="molecule type" value="Genomic_DNA"/>
</dbReference>
<accession>A0A0N7F570</accession>
<dbReference type="InterPro" id="IPR039420">
    <property type="entry name" value="WalR-like"/>
</dbReference>
<reference evidence="6 7" key="1">
    <citation type="submission" date="2015-07" db="EMBL/GenBank/DDBJ databases">
        <title>Genome sequencing of Kibdelosporangium phytohabitans.</title>
        <authorList>
            <person name="Qin S."/>
            <person name="Xing K."/>
        </authorList>
    </citation>
    <scope>NUCLEOTIDE SEQUENCE [LARGE SCALE GENOMIC DNA]</scope>
    <source>
        <strain evidence="6 7">KLBMP1111</strain>
    </source>
</reference>
<feature type="domain" description="Response regulatory" evidence="5">
    <location>
        <begin position="1"/>
        <end position="162"/>
    </location>
</feature>
<keyword evidence="3" id="KW-0804">Transcription</keyword>
<protein>
    <recommendedName>
        <fullName evidence="5">Response regulatory domain-containing protein</fullName>
    </recommendedName>
</protein>
<keyword evidence="4" id="KW-0597">Phosphoprotein</keyword>
<keyword evidence="2" id="KW-0238">DNA-binding</keyword>
<organism evidence="6 7">
    <name type="scientific">Kibdelosporangium phytohabitans</name>
    <dbReference type="NCBI Taxonomy" id="860235"/>
    <lineage>
        <taxon>Bacteria</taxon>
        <taxon>Bacillati</taxon>
        <taxon>Actinomycetota</taxon>
        <taxon>Actinomycetes</taxon>
        <taxon>Pseudonocardiales</taxon>
        <taxon>Pseudonocardiaceae</taxon>
        <taxon>Kibdelosporangium</taxon>
    </lineage>
</organism>
<keyword evidence="7" id="KW-1185">Reference proteome</keyword>
<evidence type="ECO:0000256" key="2">
    <source>
        <dbReference type="ARBA" id="ARBA00023125"/>
    </source>
</evidence>
<dbReference type="InterPro" id="IPR058245">
    <property type="entry name" value="NreC/VraR/RcsB-like_REC"/>
</dbReference>
<gene>
    <name evidence="6" type="ORF">AOZ06_46960</name>
</gene>
<dbReference type="GO" id="GO:0000160">
    <property type="term" value="P:phosphorelay signal transduction system"/>
    <property type="evidence" value="ECO:0007669"/>
    <property type="project" value="InterPro"/>
</dbReference>
<dbReference type="SMART" id="SM00448">
    <property type="entry name" value="REC"/>
    <property type="match status" value="1"/>
</dbReference>
<evidence type="ECO:0000259" key="5">
    <source>
        <dbReference type="PROSITE" id="PS50110"/>
    </source>
</evidence>
<dbReference type="PROSITE" id="PS50110">
    <property type="entry name" value="RESPONSE_REGULATORY"/>
    <property type="match status" value="1"/>
</dbReference>
<dbReference type="AlphaFoldDB" id="A0A0N7F570"/>
<dbReference type="STRING" id="860235.AOZ06_46960"/>
<sequence>MVKDRSYRPPSASSSLVSRSSVGSVKGVPSIAVTRNGVPLSRNSVDVASAPGLTLVVVSLTSTGVPGWIRLRSTVSCRRTRRPARRRLAGRRVLMDVRLVLDGIEATRQLVGDPRLADTRVIVLTTFELDDYIAEALRAGASGFLVKDIEPADLRTAVRVMAGGEALLSPGATKRLIAQFVGHRPAPADQGRFDRA</sequence>
<dbReference type="InterPro" id="IPR001789">
    <property type="entry name" value="Sig_transdc_resp-reg_receiver"/>
</dbReference>
<dbReference type="PANTHER" id="PTHR43214">
    <property type="entry name" value="TWO-COMPONENT RESPONSE REGULATOR"/>
    <property type="match status" value="1"/>
</dbReference>
<dbReference type="GO" id="GO:0003677">
    <property type="term" value="F:DNA binding"/>
    <property type="evidence" value="ECO:0007669"/>
    <property type="project" value="UniProtKB-KW"/>
</dbReference>